<reference evidence="2 3" key="1">
    <citation type="submission" date="2019-05" db="EMBL/GenBank/DDBJ databases">
        <authorList>
            <person name="Lee S.D."/>
        </authorList>
    </citation>
    <scope>NUCLEOTIDE SEQUENCE [LARGE SCALE GENOMIC DNA]</scope>
    <source>
        <strain evidence="2 3">YC2-7</strain>
    </source>
</reference>
<dbReference type="Gene3D" id="2.60.40.420">
    <property type="entry name" value="Cupredoxins - blue copper proteins"/>
    <property type="match status" value="1"/>
</dbReference>
<keyword evidence="3" id="KW-1185">Reference proteome</keyword>
<gene>
    <name evidence="2" type="ORF">FGL95_27400</name>
</gene>
<dbReference type="RefSeq" id="WP_169593391.1">
    <property type="nucleotide sequence ID" value="NZ_VCQU01000012.1"/>
</dbReference>
<organism evidence="2 3">
    <name type="scientific">Antrihabitans stalactiti</name>
    <dbReference type="NCBI Taxonomy" id="2584121"/>
    <lineage>
        <taxon>Bacteria</taxon>
        <taxon>Bacillati</taxon>
        <taxon>Actinomycetota</taxon>
        <taxon>Actinomycetes</taxon>
        <taxon>Mycobacteriales</taxon>
        <taxon>Nocardiaceae</taxon>
        <taxon>Antrihabitans</taxon>
    </lineage>
</organism>
<proteinExistence type="predicted"/>
<dbReference type="SUPFAM" id="SSF49503">
    <property type="entry name" value="Cupredoxins"/>
    <property type="match status" value="1"/>
</dbReference>
<accession>A0A848KJ87</accession>
<sequence>MSRITRIQILTVAAIASGTLMLSGCGKSADNPSGQQATTVTFAITDGHKTSGPDTIDAKSGETLTLEVTSNVADELHVHGYDKELELAPNATARLTFTTDIPGTFEIELHSTDSVVASLRVNPGRA</sequence>
<dbReference type="InterPro" id="IPR028096">
    <property type="entry name" value="EfeO_Cupredoxin"/>
</dbReference>
<comment type="caution">
    <text evidence="2">The sequence shown here is derived from an EMBL/GenBank/DDBJ whole genome shotgun (WGS) entry which is preliminary data.</text>
</comment>
<dbReference type="InterPro" id="IPR008972">
    <property type="entry name" value="Cupredoxin"/>
</dbReference>
<dbReference type="Pfam" id="PF13473">
    <property type="entry name" value="Cupredoxin_1"/>
    <property type="match status" value="1"/>
</dbReference>
<dbReference type="EMBL" id="VCQU01000012">
    <property type="protein sequence ID" value="NMN98765.1"/>
    <property type="molecule type" value="Genomic_DNA"/>
</dbReference>
<protein>
    <recommendedName>
        <fullName evidence="1">EfeO-type cupredoxin-like domain-containing protein</fullName>
    </recommendedName>
</protein>
<reference evidence="2 3" key="2">
    <citation type="submission" date="2020-06" db="EMBL/GenBank/DDBJ databases">
        <title>Antribacter stalactiti gen. nov., sp. nov., a new member of the family Nacardiaceae isolated from a cave.</title>
        <authorList>
            <person name="Kim I.S."/>
        </authorList>
    </citation>
    <scope>NUCLEOTIDE SEQUENCE [LARGE SCALE GENOMIC DNA]</scope>
    <source>
        <strain evidence="2 3">YC2-7</strain>
    </source>
</reference>
<evidence type="ECO:0000313" key="2">
    <source>
        <dbReference type="EMBL" id="NMN98765.1"/>
    </source>
</evidence>
<dbReference type="Proteomes" id="UP000535543">
    <property type="component" value="Unassembled WGS sequence"/>
</dbReference>
<dbReference type="AlphaFoldDB" id="A0A848KJ87"/>
<name>A0A848KJ87_9NOCA</name>
<feature type="domain" description="EfeO-type cupredoxin-like" evidence="1">
    <location>
        <begin position="29"/>
        <end position="107"/>
    </location>
</feature>
<dbReference type="PROSITE" id="PS51257">
    <property type="entry name" value="PROKAR_LIPOPROTEIN"/>
    <property type="match status" value="1"/>
</dbReference>
<evidence type="ECO:0000259" key="1">
    <source>
        <dbReference type="Pfam" id="PF13473"/>
    </source>
</evidence>
<evidence type="ECO:0000313" key="3">
    <source>
        <dbReference type="Proteomes" id="UP000535543"/>
    </source>
</evidence>